<feature type="domain" description="Glycosyl transferase family 1" evidence="1">
    <location>
        <begin position="209"/>
        <end position="357"/>
    </location>
</feature>
<dbReference type="Gene3D" id="3.40.50.2000">
    <property type="entry name" value="Glycogen Phosphorylase B"/>
    <property type="match status" value="2"/>
</dbReference>
<dbReference type="AlphaFoldDB" id="A0A9X7UI80"/>
<dbReference type="Pfam" id="PF00534">
    <property type="entry name" value="Glycos_transf_1"/>
    <property type="match status" value="1"/>
</dbReference>
<gene>
    <name evidence="3" type="ORF">H3V42_13715</name>
</gene>
<dbReference type="GO" id="GO:0016757">
    <property type="term" value="F:glycosyltransferase activity"/>
    <property type="evidence" value="ECO:0007669"/>
    <property type="project" value="InterPro"/>
</dbReference>
<dbReference type="InterPro" id="IPR001296">
    <property type="entry name" value="Glyco_trans_1"/>
</dbReference>
<proteinExistence type="predicted"/>
<dbReference type="Pfam" id="PF13439">
    <property type="entry name" value="Glyco_transf_4"/>
    <property type="match status" value="1"/>
</dbReference>
<organism evidence="3 4">
    <name type="scientific">Sphingobium yanoikuyae</name>
    <name type="common">Sphingomonas yanoikuyae</name>
    <dbReference type="NCBI Taxonomy" id="13690"/>
    <lineage>
        <taxon>Bacteria</taxon>
        <taxon>Pseudomonadati</taxon>
        <taxon>Pseudomonadota</taxon>
        <taxon>Alphaproteobacteria</taxon>
        <taxon>Sphingomonadales</taxon>
        <taxon>Sphingomonadaceae</taxon>
        <taxon>Sphingobium</taxon>
    </lineage>
</organism>
<sequence length="393" mass="42285">MTNIDSAPPQSVVTPAGRDQLPLDVPIHLYMPAFHGGGAENAIVRLANHWVAECRPVTIIVNKVRGPVIERVAPGVEVIDLGSKFTARAWPRLGRLLQQRRPPLLVTALLGPNVAGLIAARRWAPHTAVVSLVRNFTTEEIAGRDAVRRAIFPPLLRYAYRRTDAIGCVASRVSEDIVTFAGIPAGKVLTTLNPVPLPDATRSRPRPADWPSGGPVILAMGRLVPQKDYPTLLTAFAKLKGTPVLLVLGEGPLRSELEEQARALRIADRVHLVGFRSQPDEYLAYADLFVLASRFEGFPNVLTEALALGRTAVATDAPGGAGEILEGGQYGYLTPVGNAEALAEALQHGLDEPIQAAVARGRAEQFAVENVAGLYEGLFATAISRRRQAFGMR</sequence>
<protein>
    <submittedName>
        <fullName evidence="3">Glycosyltransferase</fullName>
    </submittedName>
</protein>
<reference evidence="3 4" key="1">
    <citation type="submission" date="2020-07" db="EMBL/GenBank/DDBJ databases">
        <title>Whole genome sequence of Sphingobium yanoikuyae A3.</title>
        <authorList>
            <person name="Han S.-S."/>
        </authorList>
    </citation>
    <scope>NUCLEOTIDE SEQUENCE [LARGE SCALE GENOMIC DNA]</scope>
    <source>
        <strain evidence="3 4">A3</strain>
    </source>
</reference>
<dbReference type="CDD" id="cd03811">
    <property type="entry name" value="GT4_GT28_WabH-like"/>
    <property type="match status" value="1"/>
</dbReference>
<dbReference type="PANTHER" id="PTHR12526:SF630">
    <property type="entry name" value="GLYCOSYLTRANSFERASE"/>
    <property type="match status" value="1"/>
</dbReference>
<dbReference type="PANTHER" id="PTHR12526">
    <property type="entry name" value="GLYCOSYLTRANSFERASE"/>
    <property type="match status" value="1"/>
</dbReference>
<evidence type="ECO:0000313" key="4">
    <source>
        <dbReference type="Proteomes" id="UP000515377"/>
    </source>
</evidence>
<dbReference type="Proteomes" id="UP000515377">
    <property type="component" value="Chromosome"/>
</dbReference>
<evidence type="ECO:0000313" key="3">
    <source>
        <dbReference type="EMBL" id="QNG48487.1"/>
    </source>
</evidence>
<evidence type="ECO:0000259" key="1">
    <source>
        <dbReference type="Pfam" id="PF00534"/>
    </source>
</evidence>
<evidence type="ECO:0000259" key="2">
    <source>
        <dbReference type="Pfam" id="PF13439"/>
    </source>
</evidence>
<dbReference type="InterPro" id="IPR028098">
    <property type="entry name" value="Glyco_trans_4-like_N"/>
</dbReference>
<name>A0A9X7UI80_SPHYA</name>
<dbReference type="SUPFAM" id="SSF53756">
    <property type="entry name" value="UDP-Glycosyltransferase/glycogen phosphorylase"/>
    <property type="match status" value="1"/>
</dbReference>
<feature type="domain" description="Glycosyltransferase subfamily 4-like N-terminal" evidence="2">
    <location>
        <begin position="37"/>
        <end position="195"/>
    </location>
</feature>
<dbReference type="EMBL" id="CP060122">
    <property type="protein sequence ID" value="QNG48487.1"/>
    <property type="molecule type" value="Genomic_DNA"/>
</dbReference>
<accession>A0A9X7UI80</accession>